<dbReference type="InterPro" id="IPR023753">
    <property type="entry name" value="FAD/NAD-binding_dom"/>
</dbReference>
<evidence type="ECO:0000313" key="9">
    <source>
        <dbReference type="Proteomes" id="UP000078454"/>
    </source>
</evidence>
<evidence type="ECO:0000259" key="7">
    <source>
        <dbReference type="Pfam" id="PF07992"/>
    </source>
</evidence>
<gene>
    <name evidence="8" type="ORF">A8708_00190</name>
</gene>
<dbReference type="EMBL" id="LYPB01000065">
    <property type="protein sequence ID" value="OAS18391.1"/>
    <property type="molecule type" value="Genomic_DNA"/>
</dbReference>
<evidence type="ECO:0000256" key="6">
    <source>
        <dbReference type="HAMAP-Rule" id="MF_01685"/>
    </source>
</evidence>
<dbReference type="GO" id="GO:0050660">
    <property type="term" value="F:flavin adenine dinucleotide binding"/>
    <property type="evidence" value="ECO:0007669"/>
    <property type="project" value="UniProtKB-UniRule"/>
</dbReference>
<feature type="binding site" evidence="6">
    <location>
        <position position="329"/>
    </location>
    <ligand>
        <name>FAD</name>
        <dbReference type="ChEBI" id="CHEBI:57692"/>
    </ligand>
</feature>
<sequence>MKVTETKQEIVDIIVIGGGPAGMFASFYGGMRQASVKLIESMPQLGGQLAALYPEKYIYDVAGFPKVTAQELVDNLSTQMKHFPIHICLEEKVHGVVKRAERLFEITTDKGVHLSHAVIIAGGVGAFEPRRLELPEAAQFEKKNLHYFVSDLLAFAGQKVIISGGGDSAVDWALMLEPIAEQVTLIHRRDKFRAHEHSVAKLMNSKVNIVTQTEITKLHGTDRIKQITLKNIKSGEENIHDVDAVIINFGFVSSLGPISEWGLAIESGSIVVDSRMETNIPGIFAAGDITTYPGKLKLIAVGFGEAPTAINNAKVYIDPSAKLSPGHSSSLKL</sequence>
<feature type="binding site" evidence="6">
    <location>
        <position position="93"/>
    </location>
    <ligand>
        <name>FAD</name>
        <dbReference type="ChEBI" id="CHEBI:57692"/>
    </ligand>
</feature>
<comment type="cofactor">
    <cofactor evidence="6">
        <name>FAD</name>
        <dbReference type="ChEBI" id="CHEBI:57692"/>
    </cofactor>
    <text evidence="6">Binds 1 FAD per subunit.</text>
</comment>
<dbReference type="InterPro" id="IPR050097">
    <property type="entry name" value="Ferredoxin-NADP_redctase_2"/>
</dbReference>
<evidence type="ECO:0000256" key="2">
    <source>
        <dbReference type="ARBA" id="ARBA00022630"/>
    </source>
</evidence>
<dbReference type="Proteomes" id="UP000078454">
    <property type="component" value="Unassembled WGS sequence"/>
</dbReference>
<dbReference type="STRING" id="1850517.A8708_00190"/>
<dbReference type="InterPro" id="IPR036188">
    <property type="entry name" value="FAD/NAD-bd_sf"/>
</dbReference>
<dbReference type="SUPFAM" id="SSF51905">
    <property type="entry name" value="FAD/NAD(P)-binding domain"/>
    <property type="match status" value="1"/>
</dbReference>
<comment type="caution">
    <text evidence="8">The sequence shown here is derived from an EMBL/GenBank/DDBJ whole genome shotgun (WGS) entry which is preliminary data.</text>
</comment>
<feature type="binding site" evidence="6">
    <location>
        <position position="48"/>
    </location>
    <ligand>
        <name>FAD</name>
        <dbReference type="ChEBI" id="CHEBI:57692"/>
    </ligand>
</feature>
<dbReference type="RefSeq" id="WP_068664418.1">
    <property type="nucleotide sequence ID" value="NZ_LYPB01000065.1"/>
</dbReference>
<comment type="similarity">
    <text evidence="6">Belongs to the ferredoxin--NADP reductase type 2 family.</text>
</comment>
<comment type="subunit">
    <text evidence="1 6">Homodimer.</text>
</comment>
<evidence type="ECO:0000256" key="5">
    <source>
        <dbReference type="ARBA" id="ARBA00023002"/>
    </source>
</evidence>
<comment type="catalytic activity">
    <reaction evidence="6">
        <text>2 reduced [2Fe-2S]-[ferredoxin] + NADP(+) + H(+) = 2 oxidized [2Fe-2S]-[ferredoxin] + NADPH</text>
        <dbReference type="Rhea" id="RHEA:20125"/>
        <dbReference type="Rhea" id="RHEA-COMP:10000"/>
        <dbReference type="Rhea" id="RHEA-COMP:10001"/>
        <dbReference type="ChEBI" id="CHEBI:15378"/>
        <dbReference type="ChEBI" id="CHEBI:33737"/>
        <dbReference type="ChEBI" id="CHEBI:33738"/>
        <dbReference type="ChEBI" id="CHEBI:57783"/>
        <dbReference type="ChEBI" id="CHEBI:58349"/>
        <dbReference type="EC" id="1.18.1.2"/>
    </reaction>
</comment>
<dbReference type="InterPro" id="IPR022890">
    <property type="entry name" value="Fd--NADP_Rdtase_type_2"/>
</dbReference>
<protein>
    <recommendedName>
        <fullName evidence="6">Ferredoxin--NADP reductase</fullName>
        <shortName evidence="6">FNR</shortName>
        <shortName evidence="6">Fd-NADP(+) reductase</shortName>
        <ecNumber evidence="6">1.18.1.2</ecNumber>
    </recommendedName>
</protein>
<feature type="binding site" evidence="6">
    <location>
        <position position="288"/>
    </location>
    <ligand>
        <name>FAD</name>
        <dbReference type="ChEBI" id="CHEBI:57692"/>
    </ligand>
</feature>
<dbReference type="Gene3D" id="3.50.50.60">
    <property type="entry name" value="FAD/NAD(P)-binding domain"/>
    <property type="match status" value="2"/>
</dbReference>
<keyword evidence="2 6" id="KW-0285">Flavoprotein</keyword>
<dbReference type="GO" id="GO:0050661">
    <property type="term" value="F:NADP binding"/>
    <property type="evidence" value="ECO:0007669"/>
    <property type="project" value="UniProtKB-UniRule"/>
</dbReference>
<dbReference type="HAMAP" id="MF_01685">
    <property type="entry name" value="FENR2"/>
    <property type="match status" value="1"/>
</dbReference>
<feature type="domain" description="FAD/NAD(P)-binding" evidence="7">
    <location>
        <begin position="12"/>
        <end position="305"/>
    </location>
</feature>
<feature type="binding site" evidence="6">
    <location>
        <position position="40"/>
    </location>
    <ligand>
        <name>FAD</name>
        <dbReference type="ChEBI" id="CHEBI:57692"/>
    </ligand>
</feature>
<proteinExistence type="inferred from homology"/>
<dbReference type="EC" id="1.18.1.2" evidence="6"/>
<accession>A0A198ABF2</accession>
<dbReference type="GO" id="GO:0004324">
    <property type="term" value="F:ferredoxin-NADP+ reductase activity"/>
    <property type="evidence" value="ECO:0007669"/>
    <property type="project" value="UniProtKB-UniRule"/>
</dbReference>
<dbReference type="PRINTS" id="PR00469">
    <property type="entry name" value="PNDRDTASEII"/>
</dbReference>
<comment type="caution">
    <text evidence="6">Lacks conserved residue(s) required for the propagation of feature annotation.</text>
</comment>
<keyword evidence="4 6" id="KW-0521">NADP</keyword>
<evidence type="ECO:0000256" key="4">
    <source>
        <dbReference type="ARBA" id="ARBA00022857"/>
    </source>
</evidence>
<dbReference type="OrthoDB" id="9806179at2"/>
<keyword evidence="5 6" id="KW-0560">Oxidoreductase</keyword>
<evidence type="ECO:0000256" key="3">
    <source>
        <dbReference type="ARBA" id="ARBA00022827"/>
    </source>
</evidence>
<organism evidence="8 9">
    <name type="scientific">Paenibacillus oryzisoli</name>
    <dbReference type="NCBI Taxonomy" id="1850517"/>
    <lineage>
        <taxon>Bacteria</taxon>
        <taxon>Bacillati</taxon>
        <taxon>Bacillota</taxon>
        <taxon>Bacilli</taxon>
        <taxon>Bacillales</taxon>
        <taxon>Paenibacillaceae</taxon>
        <taxon>Paenibacillus</taxon>
    </lineage>
</organism>
<keyword evidence="3 6" id="KW-0274">FAD</keyword>
<feature type="binding site" evidence="6">
    <location>
        <position position="127"/>
    </location>
    <ligand>
        <name>FAD</name>
        <dbReference type="ChEBI" id="CHEBI:57692"/>
    </ligand>
</feature>
<dbReference type="PANTHER" id="PTHR48105">
    <property type="entry name" value="THIOREDOXIN REDUCTASE 1-RELATED-RELATED"/>
    <property type="match status" value="1"/>
</dbReference>
<dbReference type="Pfam" id="PF07992">
    <property type="entry name" value="Pyr_redox_2"/>
    <property type="match status" value="1"/>
</dbReference>
<dbReference type="PRINTS" id="PR00368">
    <property type="entry name" value="FADPNR"/>
</dbReference>
<reference evidence="8 9" key="1">
    <citation type="submission" date="2016-05" db="EMBL/GenBank/DDBJ databases">
        <title>Paenibacillus sp. 1ZS3-15 nov., isolated from the rhizosphere soil.</title>
        <authorList>
            <person name="Zhang X.X."/>
            <person name="Zhang J."/>
        </authorList>
    </citation>
    <scope>NUCLEOTIDE SEQUENCE [LARGE SCALE GENOMIC DNA]</scope>
    <source>
        <strain evidence="8 9">1ZS3-15</strain>
    </source>
</reference>
<name>A0A198ABF2_9BACL</name>
<keyword evidence="9" id="KW-1185">Reference proteome</keyword>
<evidence type="ECO:0000256" key="1">
    <source>
        <dbReference type="ARBA" id="ARBA00011738"/>
    </source>
</evidence>
<evidence type="ECO:0000313" key="8">
    <source>
        <dbReference type="EMBL" id="OAS18391.1"/>
    </source>
</evidence>
<dbReference type="AlphaFoldDB" id="A0A198ABF2"/>
<feature type="binding site" evidence="6">
    <location>
        <position position="53"/>
    </location>
    <ligand>
        <name>FAD</name>
        <dbReference type="ChEBI" id="CHEBI:57692"/>
    </ligand>
</feature>